<dbReference type="AlphaFoldDB" id="A0A150R6N3"/>
<accession>A0A150R6N3</accession>
<name>A0A150R6N3_SORCE</name>
<protein>
    <submittedName>
        <fullName evidence="1">Uncharacterized protein</fullName>
    </submittedName>
</protein>
<sequence>MPGKVARANLAIDAARFGDYVRHGITTAPIPHPRDLLRLIRDATTLPRSFMSRMRMRLILEPPGARCRGLGFGIASAVKVARAGC</sequence>
<gene>
    <name evidence="1" type="ORF">BE17_28990</name>
</gene>
<dbReference type="Proteomes" id="UP000075635">
    <property type="component" value="Unassembled WGS sequence"/>
</dbReference>
<evidence type="ECO:0000313" key="2">
    <source>
        <dbReference type="Proteomes" id="UP000075635"/>
    </source>
</evidence>
<organism evidence="1 2">
    <name type="scientific">Sorangium cellulosum</name>
    <name type="common">Polyangium cellulosum</name>
    <dbReference type="NCBI Taxonomy" id="56"/>
    <lineage>
        <taxon>Bacteria</taxon>
        <taxon>Pseudomonadati</taxon>
        <taxon>Myxococcota</taxon>
        <taxon>Polyangia</taxon>
        <taxon>Polyangiales</taxon>
        <taxon>Polyangiaceae</taxon>
        <taxon>Sorangium</taxon>
    </lineage>
</organism>
<proteinExistence type="predicted"/>
<dbReference type="EMBL" id="JEMB01003082">
    <property type="protein sequence ID" value="KYF75865.1"/>
    <property type="molecule type" value="Genomic_DNA"/>
</dbReference>
<evidence type="ECO:0000313" key="1">
    <source>
        <dbReference type="EMBL" id="KYF75865.1"/>
    </source>
</evidence>
<comment type="caution">
    <text evidence="1">The sequence shown here is derived from an EMBL/GenBank/DDBJ whole genome shotgun (WGS) entry which is preliminary data.</text>
</comment>
<reference evidence="1 2" key="1">
    <citation type="submission" date="2014-02" db="EMBL/GenBank/DDBJ databases">
        <title>The small core and large imbalanced accessory genome model reveals a collaborative survival strategy of Sorangium cellulosum strains in nature.</title>
        <authorList>
            <person name="Han K."/>
            <person name="Peng R."/>
            <person name="Blom J."/>
            <person name="Li Y.-Z."/>
        </authorList>
    </citation>
    <scope>NUCLEOTIDE SEQUENCE [LARGE SCALE GENOMIC DNA]</scope>
    <source>
        <strain evidence="1 2">So0011-07</strain>
    </source>
</reference>